<comment type="caution">
    <text evidence="4">The sequence shown here is derived from an EMBL/GenBank/DDBJ whole genome shotgun (WGS) entry which is preliminary data.</text>
</comment>
<gene>
    <name evidence="4" type="ORF">BV898_16683</name>
</gene>
<evidence type="ECO:0000256" key="2">
    <source>
        <dbReference type="ARBA" id="ARBA00023002"/>
    </source>
</evidence>
<dbReference type="SUPFAM" id="SSF51735">
    <property type="entry name" value="NAD(P)-binding Rossmann-fold domains"/>
    <property type="match status" value="1"/>
</dbReference>
<dbReference type="InterPro" id="IPR002347">
    <property type="entry name" value="SDR_fam"/>
</dbReference>
<dbReference type="PRINTS" id="PR00080">
    <property type="entry name" value="SDRFAMILY"/>
</dbReference>
<dbReference type="Proteomes" id="UP000192578">
    <property type="component" value="Unassembled WGS sequence"/>
</dbReference>
<dbReference type="PANTHER" id="PTHR43115:SF4">
    <property type="entry name" value="DEHYDROGENASE_REDUCTASE SDR FAMILY MEMBER 11"/>
    <property type="match status" value="1"/>
</dbReference>
<evidence type="ECO:0000256" key="3">
    <source>
        <dbReference type="RuleBase" id="RU000363"/>
    </source>
</evidence>
<dbReference type="OrthoDB" id="1933717at2759"/>
<organism evidence="4 5">
    <name type="scientific">Hypsibius exemplaris</name>
    <name type="common">Freshwater tardigrade</name>
    <dbReference type="NCBI Taxonomy" id="2072580"/>
    <lineage>
        <taxon>Eukaryota</taxon>
        <taxon>Metazoa</taxon>
        <taxon>Ecdysozoa</taxon>
        <taxon>Tardigrada</taxon>
        <taxon>Eutardigrada</taxon>
        <taxon>Parachela</taxon>
        <taxon>Hypsibioidea</taxon>
        <taxon>Hypsibiidae</taxon>
        <taxon>Hypsibius</taxon>
    </lineage>
</organism>
<dbReference type="InterPro" id="IPR036291">
    <property type="entry name" value="NAD(P)-bd_dom_sf"/>
</dbReference>
<keyword evidence="5" id="KW-1185">Reference proteome</keyword>
<reference evidence="5" key="1">
    <citation type="submission" date="2017-01" db="EMBL/GenBank/DDBJ databases">
        <title>Comparative genomics of anhydrobiosis in the tardigrade Hypsibius dujardini.</title>
        <authorList>
            <person name="Yoshida Y."/>
            <person name="Koutsovoulos G."/>
            <person name="Laetsch D."/>
            <person name="Stevens L."/>
            <person name="Kumar S."/>
            <person name="Horikawa D."/>
            <person name="Ishino K."/>
            <person name="Komine S."/>
            <person name="Tomita M."/>
            <person name="Blaxter M."/>
            <person name="Arakawa K."/>
        </authorList>
    </citation>
    <scope>NUCLEOTIDE SEQUENCE [LARGE SCALE GENOMIC DNA]</scope>
    <source>
        <strain evidence="5">Z151</strain>
    </source>
</reference>
<dbReference type="Gene3D" id="3.40.50.720">
    <property type="entry name" value="NAD(P)-binding Rossmann-like Domain"/>
    <property type="match status" value="1"/>
</dbReference>
<dbReference type="Pfam" id="PF00106">
    <property type="entry name" value="adh_short"/>
    <property type="match status" value="1"/>
</dbReference>
<dbReference type="EMBL" id="MTYJ01000257">
    <property type="protein sequence ID" value="OWA52225.1"/>
    <property type="molecule type" value="Genomic_DNA"/>
</dbReference>
<dbReference type="AlphaFoldDB" id="A0A9X6NE71"/>
<comment type="similarity">
    <text evidence="1 3">Belongs to the short-chain dehydrogenases/reductases (SDR) family.</text>
</comment>
<evidence type="ECO:0000313" key="5">
    <source>
        <dbReference type="Proteomes" id="UP000192578"/>
    </source>
</evidence>
<protein>
    <submittedName>
        <fullName evidence="4">Dehydrogenase/reductase SDR family member 11</fullName>
    </submittedName>
</protein>
<dbReference type="PRINTS" id="PR00081">
    <property type="entry name" value="GDHRDH"/>
</dbReference>
<dbReference type="PANTHER" id="PTHR43115">
    <property type="entry name" value="DEHYDROGENASE/REDUCTASE SDR FAMILY MEMBER 11"/>
    <property type="match status" value="1"/>
</dbReference>
<accession>A0A9X6NE71</accession>
<proteinExistence type="inferred from homology"/>
<dbReference type="GO" id="GO:0016616">
    <property type="term" value="F:oxidoreductase activity, acting on the CH-OH group of donors, NAD or NADP as acceptor"/>
    <property type="evidence" value="ECO:0007669"/>
    <property type="project" value="UniProtKB-ARBA"/>
</dbReference>
<sequence>MERWAGKTALVTGASSGIGFAITKSLLEAGINVIACSRTTGSLDELKKALPAKSGRLTFIAKDLAEEQQILALFEEIRQQFGHVDILVNNVGTALIGNLTDGQSDAWRKMFDLNIHATTICTREALKLLENDGIERGHIINLNSIAGHSITTSNLGTFYYAATKHMMTALTKALYIELAKKKSRIRVTSLSPGMVATPLLESLQRDPERGRFFSREALECKDIADAVMYILATPQHVTVTELTLMPGLE</sequence>
<name>A0A9X6NE71_HYPEX</name>
<keyword evidence="2" id="KW-0560">Oxidoreductase</keyword>
<dbReference type="FunFam" id="3.40.50.720:FF:000047">
    <property type="entry name" value="NADP-dependent L-serine/L-allo-threonine dehydrogenase"/>
    <property type="match status" value="1"/>
</dbReference>
<evidence type="ECO:0000256" key="1">
    <source>
        <dbReference type="ARBA" id="ARBA00006484"/>
    </source>
</evidence>
<evidence type="ECO:0000313" key="4">
    <source>
        <dbReference type="EMBL" id="OWA52225.1"/>
    </source>
</evidence>